<reference evidence="1 2" key="1">
    <citation type="submission" date="2014-07" db="EMBL/GenBank/DDBJ databases">
        <title>Methanogenic archaea and the global carbon cycle.</title>
        <authorList>
            <person name="Henriksen J.R."/>
            <person name="Luke J."/>
            <person name="Reinhart S."/>
            <person name="Benedict M.N."/>
            <person name="Youngblut N.D."/>
            <person name="Metcalf M.E."/>
            <person name="Whitaker R.J."/>
            <person name="Metcalf W.W."/>
        </authorList>
    </citation>
    <scope>NUCLEOTIDE SEQUENCE [LARGE SCALE GENOMIC DNA]</scope>
    <source>
        <strain evidence="1 2">HI350</strain>
    </source>
</reference>
<sequence>MLIRKNISLDDKYLKKLQPLLDANDGNLSAAVRDTIEIADTALTYHKSIDEAIKFLKETPAKEELNDTIKNGENTIINRTMLEWLFRYTKGRLTEEELVNELINPFEISDMKELEDYLNQISKNYQWTIRTSIKCEDIHNPDSALLLLSNSTINSREFFAQLIAHFLARWKQLDVEHIFRRANSTQISFKKNLSVSRNETMPGIRKHFGYLDIICRELDDNTEFWTQLMYTYNVERYNLVTLHRNQFETFAAGEVPNPTKILERLCKQSVNEMALPDLLMYFRKMYLATQLVKNIEIGLKPGNESVTIFHDFKNERVINNLVEYFSNIFMEQGTPFVTISYSSMIVFRFYKEHEPADSSDLTEMEEFKEPDFFSKE</sequence>
<evidence type="ECO:0000313" key="1">
    <source>
        <dbReference type="EMBL" id="AKB30906.1"/>
    </source>
</evidence>
<dbReference type="Proteomes" id="UP000033092">
    <property type="component" value="Chromosome"/>
</dbReference>
<dbReference type="AlphaFoldDB" id="A0A0E3L9V0"/>
<dbReference type="GeneID" id="41604173"/>
<dbReference type="HOGENOM" id="CLU_734907_0_0_2"/>
<dbReference type="EMBL" id="CP009507">
    <property type="protein sequence ID" value="AKB30906.1"/>
    <property type="molecule type" value="Genomic_DNA"/>
</dbReference>
<gene>
    <name evidence="1" type="ORF">MSSIH_0216</name>
</gene>
<evidence type="ECO:0000313" key="2">
    <source>
        <dbReference type="Proteomes" id="UP000033092"/>
    </source>
</evidence>
<dbReference type="RefSeq" id="WP_148704697.1">
    <property type="nucleotide sequence ID" value="NZ_CP009507.1"/>
</dbReference>
<dbReference type="PATRIC" id="fig|1434119.4.peg.274"/>
<accession>A0A0E3L9V0</accession>
<dbReference type="KEGG" id="msz:MSSIH_0216"/>
<proteinExistence type="predicted"/>
<protein>
    <submittedName>
        <fullName evidence="1">Uncharacterized protein</fullName>
    </submittedName>
</protein>
<name>A0A0E3L9V0_9EURY</name>
<organism evidence="1 2">
    <name type="scientific">Methanosarcina siciliae HI350</name>
    <dbReference type="NCBI Taxonomy" id="1434119"/>
    <lineage>
        <taxon>Archaea</taxon>
        <taxon>Methanobacteriati</taxon>
        <taxon>Methanobacteriota</taxon>
        <taxon>Stenosarchaea group</taxon>
        <taxon>Methanomicrobia</taxon>
        <taxon>Methanosarcinales</taxon>
        <taxon>Methanosarcinaceae</taxon>
        <taxon>Methanosarcina</taxon>
    </lineage>
</organism>